<accession>K2NZM8</accession>
<dbReference type="STRING" id="555500.I215_13402"/>
<dbReference type="EMBL" id="AMSG01000027">
    <property type="protein sequence ID" value="EKF54238.1"/>
    <property type="molecule type" value="Genomic_DNA"/>
</dbReference>
<evidence type="ECO:0000259" key="1">
    <source>
        <dbReference type="Pfam" id="PF01738"/>
    </source>
</evidence>
<comment type="caution">
    <text evidence="2">The sequence shown here is derived from an EMBL/GenBank/DDBJ whole genome shotgun (WGS) entry which is preliminary data.</text>
</comment>
<dbReference type="GO" id="GO:0016787">
    <property type="term" value="F:hydrolase activity"/>
    <property type="evidence" value="ECO:0007669"/>
    <property type="project" value="InterPro"/>
</dbReference>
<keyword evidence="3" id="KW-1185">Reference proteome</keyword>
<dbReference type="InterPro" id="IPR002925">
    <property type="entry name" value="Dienelactn_hydro"/>
</dbReference>
<dbReference type="InterPro" id="IPR029058">
    <property type="entry name" value="AB_hydrolase_fold"/>
</dbReference>
<evidence type="ECO:0000313" key="3">
    <source>
        <dbReference type="Proteomes" id="UP000007364"/>
    </source>
</evidence>
<organism evidence="2 3">
    <name type="scientific">Galbibacter marinus</name>
    <dbReference type="NCBI Taxonomy" id="555500"/>
    <lineage>
        <taxon>Bacteria</taxon>
        <taxon>Pseudomonadati</taxon>
        <taxon>Bacteroidota</taxon>
        <taxon>Flavobacteriia</taxon>
        <taxon>Flavobacteriales</taxon>
        <taxon>Flavobacteriaceae</taxon>
        <taxon>Galbibacter</taxon>
    </lineage>
</organism>
<dbReference type="InterPro" id="IPR051049">
    <property type="entry name" value="Dienelactone_hydrolase-like"/>
</dbReference>
<sequence>MGGFKKRTRTFKAFVVYPEHNAVTDAVIVIHENRGLNDWARSFADQLAAKGYLVIAPDLLSNTVEGIVRTTDFEDSDKAREAIYNLDSLQVIKDLEASYEYVKNLESSTGKVSVIGFCWGGSQAFNYAIANPNLENALVFYGTAPKDKSTFSHIQTPIYGFYGGNDNRVNASIPDTKQAMEKYQKTYSPVIYKGAGHAYMRQGANKEASELEKQAHDKSWNRILNILNDTP</sequence>
<reference evidence="2 3" key="1">
    <citation type="journal article" date="2012" name="J. Bacteriol.">
        <title>Genome Sequence of Galbibacter marinum Type Strain ck-I2-15.</title>
        <authorList>
            <person name="Lai Q."/>
            <person name="Li C."/>
            <person name="Shao Z."/>
        </authorList>
    </citation>
    <scope>NUCLEOTIDE SEQUENCE [LARGE SCALE GENOMIC DNA]</scope>
    <source>
        <strain evidence="3">ck-I2-15</strain>
    </source>
</reference>
<dbReference type="RefSeq" id="WP_008992518.1">
    <property type="nucleotide sequence ID" value="NZ_AMSG01000027.1"/>
</dbReference>
<gene>
    <name evidence="2" type="ORF">I215_13402</name>
</gene>
<dbReference type="Pfam" id="PF01738">
    <property type="entry name" value="DLH"/>
    <property type="match status" value="1"/>
</dbReference>
<name>K2NZM8_9FLAO</name>
<dbReference type="Gene3D" id="3.40.50.1820">
    <property type="entry name" value="alpha/beta hydrolase"/>
    <property type="match status" value="1"/>
</dbReference>
<evidence type="ECO:0000313" key="2">
    <source>
        <dbReference type="EMBL" id="EKF54238.1"/>
    </source>
</evidence>
<dbReference type="AlphaFoldDB" id="K2NZM8"/>
<dbReference type="eggNOG" id="COG0412">
    <property type="taxonomic scope" value="Bacteria"/>
</dbReference>
<dbReference type="PANTHER" id="PTHR46623:SF6">
    <property type="entry name" value="ALPHA_BETA-HYDROLASES SUPERFAMILY PROTEIN"/>
    <property type="match status" value="1"/>
</dbReference>
<feature type="domain" description="Dienelactone hydrolase" evidence="1">
    <location>
        <begin position="11"/>
        <end position="228"/>
    </location>
</feature>
<dbReference type="PANTHER" id="PTHR46623">
    <property type="entry name" value="CARBOXYMETHYLENEBUTENOLIDASE-RELATED"/>
    <property type="match status" value="1"/>
</dbReference>
<proteinExistence type="predicted"/>
<dbReference type="Proteomes" id="UP000007364">
    <property type="component" value="Unassembled WGS sequence"/>
</dbReference>
<dbReference type="PATRIC" id="fig|555500.3.peg.2759"/>
<dbReference type="SUPFAM" id="SSF53474">
    <property type="entry name" value="alpha/beta-Hydrolases"/>
    <property type="match status" value="1"/>
</dbReference>
<protein>
    <submittedName>
        <fullName evidence="2">Carboxymethylenebutenolidase</fullName>
    </submittedName>
</protein>